<dbReference type="AlphaFoldDB" id="A0AAV3GS20"/>
<accession>A0AAV3GS20</accession>
<proteinExistence type="predicted"/>
<name>A0AAV3GS20_ENTFC</name>
<protein>
    <submittedName>
        <fullName evidence="1">Uncharacterized protein</fullName>
    </submittedName>
</protein>
<reference evidence="1 2" key="1">
    <citation type="submission" date="2012-04" db="EMBL/GenBank/DDBJ databases">
        <authorList>
            <person name="Weinstock G."/>
            <person name="Sodergren E."/>
            <person name="Lobos E.A."/>
            <person name="Fulton L."/>
            <person name="Fulton R."/>
            <person name="Courtney L."/>
            <person name="Fronick C."/>
            <person name="O'Laughlin M."/>
            <person name="Godfrey J."/>
            <person name="Wilson R.M."/>
            <person name="Miner T."/>
            <person name="Farmer C."/>
            <person name="Delehaunty K."/>
            <person name="Cordes M."/>
            <person name="Minx P."/>
            <person name="Tomlinson C."/>
            <person name="Chen J."/>
            <person name="Wollam A."/>
            <person name="Pepin K.H."/>
            <person name="Bhonagiri V."/>
            <person name="Zhang X."/>
            <person name="Suruliraj S."/>
            <person name="Warren W."/>
            <person name="Mitreva M."/>
            <person name="Mardis E.R."/>
            <person name="Wilson R.K."/>
        </authorList>
    </citation>
    <scope>NUCLEOTIDE SEQUENCE [LARGE SCALE GENOMIC DNA]</scope>
    <source>
        <strain evidence="1 2">R496</strain>
    </source>
</reference>
<dbReference type="EMBL" id="AMAH01000289">
    <property type="protein sequence ID" value="EJX47402.1"/>
    <property type="molecule type" value="Genomic_DNA"/>
</dbReference>
<organism evidence="1 2">
    <name type="scientific">Enterococcus faecium R496</name>
    <dbReference type="NCBI Taxonomy" id="1134836"/>
    <lineage>
        <taxon>Bacteria</taxon>
        <taxon>Bacillati</taxon>
        <taxon>Bacillota</taxon>
        <taxon>Bacilli</taxon>
        <taxon>Lactobacillales</taxon>
        <taxon>Enterococcaceae</taxon>
        <taxon>Enterococcus</taxon>
    </lineage>
</organism>
<gene>
    <name evidence="1" type="ORF">HMPREF1378_03236</name>
</gene>
<evidence type="ECO:0000313" key="1">
    <source>
        <dbReference type="EMBL" id="EJX47402.1"/>
    </source>
</evidence>
<comment type="caution">
    <text evidence="1">The sequence shown here is derived from an EMBL/GenBank/DDBJ whole genome shotgun (WGS) entry which is preliminary data.</text>
</comment>
<evidence type="ECO:0000313" key="2">
    <source>
        <dbReference type="Proteomes" id="UP000006402"/>
    </source>
</evidence>
<sequence>MLVFPAKYHLFKKKILEYMFGKLYLKNHPLQKKDMIPLF</sequence>
<dbReference type="Proteomes" id="UP000006402">
    <property type="component" value="Unassembled WGS sequence"/>
</dbReference>